<sequence length="141" mass="15617">MRAETPAERSAVMRAVKSRDTGPEMIVRRAAHALGYRFRLHAKSLPGSPDLVFPSRRKAVFVHGCFWHGHDCARGARAPKANAEYWSAKIARNTARDERVRGELAALGWDTLTVWECELKAGAPTLPSRLAGFLGRPGRAR</sequence>
<comment type="caution">
    <text evidence="7">The sequence shown here is derived from an EMBL/GenBank/DDBJ whole genome shotgun (WGS) entry which is preliminary data.</text>
</comment>
<dbReference type="SUPFAM" id="SSF52980">
    <property type="entry name" value="Restriction endonuclease-like"/>
    <property type="match status" value="1"/>
</dbReference>
<dbReference type="EMBL" id="BSFI01000008">
    <property type="protein sequence ID" value="GLK68409.1"/>
    <property type="molecule type" value="Genomic_DNA"/>
</dbReference>
<reference evidence="7" key="2">
    <citation type="submission" date="2023-01" db="EMBL/GenBank/DDBJ databases">
        <authorList>
            <person name="Sun Q."/>
            <person name="Evtushenko L."/>
        </authorList>
    </citation>
    <scope>NUCLEOTIDE SEQUENCE</scope>
    <source>
        <strain evidence="7">VKM B-2347</strain>
    </source>
</reference>
<name>A0A9W6MVG3_9HYPH</name>
<dbReference type="GO" id="GO:0006298">
    <property type="term" value="P:mismatch repair"/>
    <property type="evidence" value="ECO:0007669"/>
    <property type="project" value="UniProtKB-UniRule"/>
</dbReference>
<dbReference type="InterPro" id="IPR004603">
    <property type="entry name" value="DNA_mismatch_endonuc_vsr"/>
</dbReference>
<dbReference type="Proteomes" id="UP001143372">
    <property type="component" value="Unassembled WGS sequence"/>
</dbReference>
<accession>A0A9W6MVG3</accession>
<dbReference type="Pfam" id="PF03852">
    <property type="entry name" value="Vsr"/>
    <property type="match status" value="1"/>
</dbReference>
<protein>
    <recommendedName>
        <fullName evidence="6">Very short patch repair endonuclease</fullName>
        <ecNumber evidence="6">3.1.-.-</ecNumber>
    </recommendedName>
</protein>
<evidence type="ECO:0000256" key="4">
    <source>
        <dbReference type="ARBA" id="ARBA00022801"/>
    </source>
</evidence>
<keyword evidence="2 6" id="KW-0255">Endonuclease</keyword>
<keyword evidence="4 6" id="KW-0378">Hydrolase</keyword>
<dbReference type="InterPro" id="IPR011335">
    <property type="entry name" value="Restrct_endonuc-II-like"/>
</dbReference>
<evidence type="ECO:0000256" key="3">
    <source>
        <dbReference type="ARBA" id="ARBA00022763"/>
    </source>
</evidence>
<reference evidence="7" key="1">
    <citation type="journal article" date="2014" name="Int. J. Syst. Evol. Microbiol.">
        <title>Complete genome sequence of Corynebacterium casei LMG S-19264T (=DSM 44701T), isolated from a smear-ripened cheese.</title>
        <authorList>
            <consortium name="US DOE Joint Genome Institute (JGI-PGF)"/>
            <person name="Walter F."/>
            <person name="Albersmeier A."/>
            <person name="Kalinowski J."/>
            <person name="Ruckert C."/>
        </authorList>
    </citation>
    <scope>NUCLEOTIDE SEQUENCE</scope>
    <source>
        <strain evidence="7">VKM B-2347</strain>
    </source>
</reference>
<dbReference type="EC" id="3.1.-.-" evidence="6"/>
<dbReference type="NCBIfam" id="TIGR00632">
    <property type="entry name" value="vsr"/>
    <property type="match status" value="1"/>
</dbReference>
<gene>
    <name evidence="7" type="ORF">GCM10008179_20470</name>
</gene>
<keyword evidence="3 6" id="KW-0227">DNA damage</keyword>
<evidence type="ECO:0000313" key="7">
    <source>
        <dbReference type="EMBL" id="GLK68409.1"/>
    </source>
</evidence>
<keyword evidence="8" id="KW-1185">Reference proteome</keyword>
<comment type="similarity">
    <text evidence="6">Belongs to the vsr family.</text>
</comment>
<proteinExistence type="inferred from homology"/>
<dbReference type="GO" id="GO:0004519">
    <property type="term" value="F:endonuclease activity"/>
    <property type="evidence" value="ECO:0007669"/>
    <property type="project" value="UniProtKB-KW"/>
</dbReference>
<dbReference type="PIRSF" id="PIRSF018267">
    <property type="entry name" value="VSR_endonuc"/>
    <property type="match status" value="1"/>
</dbReference>
<dbReference type="GO" id="GO:0016787">
    <property type="term" value="F:hydrolase activity"/>
    <property type="evidence" value="ECO:0007669"/>
    <property type="project" value="UniProtKB-KW"/>
</dbReference>
<keyword evidence="1 6" id="KW-0540">Nuclease</keyword>
<organism evidence="7 8">
    <name type="scientific">Hansschlegelia plantiphila</name>
    <dbReference type="NCBI Taxonomy" id="374655"/>
    <lineage>
        <taxon>Bacteria</taxon>
        <taxon>Pseudomonadati</taxon>
        <taxon>Pseudomonadota</taxon>
        <taxon>Alphaproteobacteria</taxon>
        <taxon>Hyphomicrobiales</taxon>
        <taxon>Methylopilaceae</taxon>
        <taxon>Hansschlegelia</taxon>
    </lineage>
</organism>
<dbReference type="AlphaFoldDB" id="A0A9W6MVG3"/>
<dbReference type="Gene3D" id="3.40.960.10">
    <property type="entry name" value="VSR Endonuclease"/>
    <property type="match status" value="1"/>
</dbReference>
<evidence type="ECO:0000256" key="1">
    <source>
        <dbReference type="ARBA" id="ARBA00022722"/>
    </source>
</evidence>
<evidence type="ECO:0000256" key="6">
    <source>
        <dbReference type="PIRNR" id="PIRNR018267"/>
    </source>
</evidence>
<evidence type="ECO:0000256" key="5">
    <source>
        <dbReference type="ARBA" id="ARBA00023204"/>
    </source>
</evidence>
<keyword evidence="5 6" id="KW-0234">DNA repair</keyword>
<dbReference type="CDD" id="cd00221">
    <property type="entry name" value="Vsr"/>
    <property type="match status" value="1"/>
</dbReference>
<comment type="function">
    <text evidence="6">May nick specific sequences that contain T:G mispairs resulting from m5C-deamination.</text>
</comment>
<evidence type="ECO:0000256" key="2">
    <source>
        <dbReference type="ARBA" id="ARBA00022759"/>
    </source>
</evidence>
<evidence type="ECO:0000313" key="8">
    <source>
        <dbReference type="Proteomes" id="UP001143372"/>
    </source>
</evidence>